<organism evidence="3 4">
    <name type="scientific">Microbacterium lemovicicum</name>
    <dbReference type="NCBI Taxonomy" id="1072463"/>
    <lineage>
        <taxon>Bacteria</taxon>
        <taxon>Bacillati</taxon>
        <taxon>Actinomycetota</taxon>
        <taxon>Actinomycetes</taxon>
        <taxon>Micrococcales</taxon>
        <taxon>Microbacteriaceae</taxon>
        <taxon>Microbacterium</taxon>
    </lineage>
</organism>
<dbReference type="GO" id="GO:0016787">
    <property type="term" value="F:hydrolase activity"/>
    <property type="evidence" value="ECO:0007669"/>
    <property type="project" value="UniProtKB-KW"/>
</dbReference>
<dbReference type="EMBL" id="CP031423">
    <property type="protein sequence ID" value="AZS37181.1"/>
    <property type="molecule type" value="Genomic_DNA"/>
</dbReference>
<proteinExistence type="inferred from homology"/>
<feature type="domain" description="CN hydrolase" evidence="2">
    <location>
        <begin position="9"/>
        <end position="249"/>
    </location>
</feature>
<dbReference type="CDD" id="cd07581">
    <property type="entry name" value="nitrilase_3"/>
    <property type="match status" value="1"/>
</dbReference>
<dbReference type="Gene3D" id="3.60.110.10">
    <property type="entry name" value="Carbon-nitrogen hydrolase"/>
    <property type="match status" value="1"/>
</dbReference>
<evidence type="ECO:0000256" key="1">
    <source>
        <dbReference type="ARBA" id="ARBA00010613"/>
    </source>
</evidence>
<evidence type="ECO:0000313" key="3">
    <source>
        <dbReference type="EMBL" id="AZS37181.1"/>
    </source>
</evidence>
<dbReference type="InterPro" id="IPR001110">
    <property type="entry name" value="UPF0012_CS"/>
</dbReference>
<evidence type="ECO:0000313" key="4">
    <source>
        <dbReference type="Proteomes" id="UP000276888"/>
    </source>
</evidence>
<dbReference type="PROSITE" id="PS01227">
    <property type="entry name" value="UPF0012"/>
    <property type="match status" value="1"/>
</dbReference>
<accession>A0A3S9WAS6</accession>
<dbReference type="PROSITE" id="PS50263">
    <property type="entry name" value="CN_HYDROLASE"/>
    <property type="match status" value="1"/>
</dbReference>
<reference evidence="3 4" key="1">
    <citation type="submission" date="2018-08" db="EMBL/GenBank/DDBJ databases">
        <title>Microbacterium lemovicicum sp. nov., a bacterium isolated from a natural uranium-rich soil.</title>
        <authorList>
            <person name="ORTET P."/>
        </authorList>
    </citation>
    <scope>NUCLEOTIDE SEQUENCE [LARGE SCALE GENOMIC DNA]</scope>
    <source>
        <strain evidence="3 4">Viu22</strain>
    </source>
</reference>
<protein>
    <submittedName>
        <fullName evidence="3">Hydrolase</fullName>
        <ecNumber evidence="3">3.5.-.-</ecNumber>
    </submittedName>
</protein>
<dbReference type="EC" id="3.5.-.-" evidence="3"/>
<name>A0A3S9WAS6_9MICO</name>
<dbReference type="KEGG" id="mlv:CVS47_01812"/>
<dbReference type="AlphaFoldDB" id="A0A3S9WAS6"/>
<gene>
    <name evidence="3" type="ORF">CVS47_01812</name>
</gene>
<keyword evidence="4" id="KW-1185">Reference proteome</keyword>
<dbReference type="Proteomes" id="UP000276888">
    <property type="component" value="Chromosome"/>
</dbReference>
<dbReference type="RefSeq" id="WP_241240086.1">
    <property type="nucleotide sequence ID" value="NZ_CP031423.1"/>
</dbReference>
<evidence type="ECO:0000259" key="2">
    <source>
        <dbReference type="PROSITE" id="PS50263"/>
    </source>
</evidence>
<dbReference type="PANTHER" id="PTHR23088">
    <property type="entry name" value="NITRILASE-RELATED"/>
    <property type="match status" value="1"/>
</dbReference>
<dbReference type="InterPro" id="IPR003010">
    <property type="entry name" value="C-N_Hydrolase"/>
</dbReference>
<dbReference type="InterPro" id="IPR036526">
    <property type="entry name" value="C-N_Hydrolase_sf"/>
</dbReference>
<keyword evidence="3" id="KW-0378">Hydrolase</keyword>
<dbReference type="SUPFAM" id="SSF56317">
    <property type="entry name" value="Carbon-nitrogen hydrolase"/>
    <property type="match status" value="1"/>
</dbReference>
<sequence length="282" mass="30474">MTGEQLPALGVAVAQFAPIDDRGANLATIDRLTAVAAQRGARLVLFPEYSSYFVDPFDDRLSAHAEPVEGPFTSELIAIAARHGVHVVAGMLEHGSDGRRVRNTVVAVDGSGIVARYRKLHLYDAFGQRESDWVEPGELGAPETFDVDGLRVGLMTCYDLRFPEVTRLLADAGADLVLVAAEWVRGPLKEQHWRTLLHARAIENTFFVAAADHPPPLGVGHSMIVDPQGVERAAVGIAAEEVAVAHLDRAAIARVRRVNPALQLRRLRVVPGEPATPRDGDA</sequence>
<dbReference type="PANTHER" id="PTHR23088:SF27">
    <property type="entry name" value="DEAMINATED GLUTATHIONE AMIDASE"/>
    <property type="match status" value="1"/>
</dbReference>
<dbReference type="Pfam" id="PF00795">
    <property type="entry name" value="CN_hydrolase"/>
    <property type="match status" value="1"/>
</dbReference>
<comment type="similarity">
    <text evidence="1">Belongs to the carbon-nitrogen hydrolase superfamily. NIT1/NIT2 family.</text>
</comment>